<protein>
    <submittedName>
        <fullName evidence="2">Uncharacterized protein</fullName>
    </submittedName>
</protein>
<accession>A0ABT0U628</accession>
<comment type="caution">
    <text evidence="2">The sequence shown here is derived from an EMBL/GenBank/DDBJ whole genome shotgun (WGS) entry which is preliminary data.</text>
</comment>
<reference evidence="2 3" key="1">
    <citation type="journal article" date="2022" name="Syst. Appl. Microbiol.">
        <title>Rhodopirellula aestuarii sp. nov., a novel member of the genus Rhodopirellula isolated from brackish sediments collected in the Tagus River estuary, Portugal.</title>
        <authorList>
            <person name="Vitorino I.R."/>
            <person name="Klimek D."/>
            <person name="Calusinska M."/>
            <person name="Lobo-da-Cunha A."/>
            <person name="Vasconcelos V."/>
            <person name="Lage O.M."/>
        </authorList>
    </citation>
    <scope>NUCLEOTIDE SEQUENCE [LARGE SCALE GENOMIC DNA]</scope>
    <source>
        <strain evidence="2 3">ICT_H3.1</strain>
    </source>
</reference>
<proteinExistence type="predicted"/>
<organism evidence="2 3">
    <name type="scientific">Aporhodopirellula aestuarii</name>
    <dbReference type="NCBI Taxonomy" id="2950107"/>
    <lineage>
        <taxon>Bacteria</taxon>
        <taxon>Pseudomonadati</taxon>
        <taxon>Planctomycetota</taxon>
        <taxon>Planctomycetia</taxon>
        <taxon>Pirellulales</taxon>
        <taxon>Pirellulaceae</taxon>
        <taxon>Aporhodopirellula</taxon>
    </lineage>
</organism>
<gene>
    <name evidence="2" type="ORF">NB063_17335</name>
</gene>
<evidence type="ECO:0000256" key="1">
    <source>
        <dbReference type="SAM" id="SignalP"/>
    </source>
</evidence>
<sequence length="273" mass="30047">MPTLLLLSLLFVLFTATTCCAAEPLNLRMLDQLTNNERLKIVDNRILLVPGEDHTSIQIPRVFAALKSANWLTADENTGLTVAPEPDYWLIRWDDRPAGAKEIELVFDTAVQFGGDLKASEQLGDGRINMHAFEATTTGEKLRYEPQPYKNTVGFWIDPGDFAAWTINVEQPGNFNVGLLQGCGAGQGGSQAVLSVSPQVASPHAATPDNAPVSELEFEVVETGHFQNFVWRNIGEIAIAEPGVYTVKLRPQRIAVKALMDVRQIQLVRRPSP</sequence>
<feature type="signal peptide" evidence="1">
    <location>
        <begin position="1"/>
        <end position="21"/>
    </location>
</feature>
<keyword evidence="1" id="KW-0732">Signal</keyword>
<dbReference type="RefSeq" id="WP_250930009.1">
    <property type="nucleotide sequence ID" value="NZ_JAMQBK010000046.1"/>
</dbReference>
<dbReference type="Proteomes" id="UP001202961">
    <property type="component" value="Unassembled WGS sequence"/>
</dbReference>
<dbReference type="Gene3D" id="2.60.120.260">
    <property type="entry name" value="Galactose-binding domain-like"/>
    <property type="match status" value="1"/>
</dbReference>
<dbReference type="EMBL" id="JAMQBK010000046">
    <property type="protein sequence ID" value="MCM2372374.1"/>
    <property type="molecule type" value="Genomic_DNA"/>
</dbReference>
<evidence type="ECO:0000313" key="2">
    <source>
        <dbReference type="EMBL" id="MCM2372374.1"/>
    </source>
</evidence>
<feature type="chain" id="PRO_5047254011" evidence="1">
    <location>
        <begin position="22"/>
        <end position="273"/>
    </location>
</feature>
<name>A0ABT0U628_9BACT</name>
<evidence type="ECO:0000313" key="3">
    <source>
        <dbReference type="Proteomes" id="UP001202961"/>
    </source>
</evidence>
<keyword evidence="3" id="KW-1185">Reference proteome</keyword>